<dbReference type="AlphaFoldDB" id="A0A1M7RI94"/>
<feature type="transmembrane region" description="Helical" evidence="1">
    <location>
        <begin position="174"/>
        <end position="193"/>
    </location>
</feature>
<keyword evidence="3" id="KW-1185">Reference proteome</keyword>
<reference evidence="2 3" key="1">
    <citation type="submission" date="2016-11" db="EMBL/GenBank/DDBJ databases">
        <authorList>
            <person name="Jaros S."/>
            <person name="Januszkiewicz K."/>
            <person name="Wedrychowicz H."/>
        </authorList>
    </citation>
    <scope>NUCLEOTIDE SEQUENCE [LARGE SCALE GENOMIC DNA]</scope>
    <source>
        <strain evidence="2 3">DSM 46144</strain>
    </source>
</reference>
<keyword evidence="1" id="KW-0472">Membrane</keyword>
<proteinExistence type="predicted"/>
<feature type="transmembrane region" description="Helical" evidence="1">
    <location>
        <begin position="256"/>
        <end position="275"/>
    </location>
</feature>
<accession>A0A1M7RI94</accession>
<feature type="transmembrane region" description="Helical" evidence="1">
    <location>
        <begin position="143"/>
        <end position="162"/>
    </location>
</feature>
<evidence type="ECO:0000313" key="3">
    <source>
        <dbReference type="Proteomes" id="UP000184440"/>
    </source>
</evidence>
<name>A0A1M7RI94_9ACTN</name>
<feature type="transmembrane region" description="Helical" evidence="1">
    <location>
        <begin position="62"/>
        <end position="84"/>
    </location>
</feature>
<keyword evidence="1" id="KW-0812">Transmembrane</keyword>
<sequence>MRAVTAPLADRRPVWSRRVLLAATILFGLVLFWDWAVCRWWSPALPGLAGCVIWLQWGRAGLLRLLAVPLLVVAALWFGVFAAFDASDPPGDAPQLAAEIPPDDIESDPVDLVDEAEAEAVYTADAYAVSVAAPPIGGRDLDAVGAGTAVLALVGIGLRGTGRSLRRPTWGVREVLLVAVAALLGWVSTWAWGVEVREGPTEVVRDGSSASWSSTTDIEVLPAWGVPWWAGMIALGLAGIALWLARCGPPGVRPRWLAGTTLGLLVAALVAGRVGSGPAFGTLAGPLAASALIVLAGVLVASAPAATAVRALRRRTRHDR</sequence>
<evidence type="ECO:0000313" key="2">
    <source>
        <dbReference type="EMBL" id="SHN45984.1"/>
    </source>
</evidence>
<organism evidence="2 3">
    <name type="scientific">Cryptosporangium aurantiacum</name>
    <dbReference type="NCBI Taxonomy" id="134849"/>
    <lineage>
        <taxon>Bacteria</taxon>
        <taxon>Bacillati</taxon>
        <taxon>Actinomycetota</taxon>
        <taxon>Actinomycetes</taxon>
        <taxon>Cryptosporangiales</taxon>
        <taxon>Cryptosporangiaceae</taxon>
        <taxon>Cryptosporangium</taxon>
    </lineage>
</organism>
<dbReference type="EMBL" id="FRCS01000013">
    <property type="protein sequence ID" value="SHN45984.1"/>
    <property type="molecule type" value="Genomic_DNA"/>
</dbReference>
<feature type="transmembrane region" description="Helical" evidence="1">
    <location>
        <begin position="287"/>
        <end position="312"/>
    </location>
</feature>
<feature type="transmembrane region" description="Helical" evidence="1">
    <location>
        <begin position="226"/>
        <end position="244"/>
    </location>
</feature>
<protein>
    <submittedName>
        <fullName evidence="2">Uncharacterized protein</fullName>
    </submittedName>
</protein>
<evidence type="ECO:0000256" key="1">
    <source>
        <dbReference type="SAM" id="Phobius"/>
    </source>
</evidence>
<feature type="transmembrane region" description="Helical" evidence="1">
    <location>
        <begin position="20"/>
        <end position="41"/>
    </location>
</feature>
<gene>
    <name evidence="2" type="ORF">SAMN05443668_113118</name>
</gene>
<dbReference type="Proteomes" id="UP000184440">
    <property type="component" value="Unassembled WGS sequence"/>
</dbReference>
<keyword evidence="1" id="KW-1133">Transmembrane helix</keyword>